<protein>
    <recommendedName>
        <fullName evidence="3">F-box domain-containing protein</fullName>
    </recommendedName>
</protein>
<keyword evidence="2" id="KW-1185">Reference proteome</keyword>
<gene>
    <name evidence="1" type="ORF">K505DRAFT_324294</name>
</gene>
<name>A0A6A6XGC2_9PLEO</name>
<organism evidence="1 2">
    <name type="scientific">Melanomma pulvis-pyrius CBS 109.77</name>
    <dbReference type="NCBI Taxonomy" id="1314802"/>
    <lineage>
        <taxon>Eukaryota</taxon>
        <taxon>Fungi</taxon>
        <taxon>Dikarya</taxon>
        <taxon>Ascomycota</taxon>
        <taxon>Pezizomycotina</taxon>
        <taxon>Dothideomycetes</taxon>
        <taxon>Pleosporomycetidae</taxon>
        <taxon>Pleosporales</taxon>
        <taxon>Melanommataceae</taxon>
        <taxon>Melanomma</taxon>
    </lineage>
</organism>
<evidence type="ECO:0000313" key="1">
    <source>
        <dbReference type="EMBL" id="KAF2795093.1"/>
    </source>
</evidence>
<dbReference type="PANTHER" id="PTHR42085">
    <property type="entry name" value="F-BOX DOMAIN-CONTAINING PROTEIN"/>
    <property type="match status" value="1"/>
</dbReference>
<dbReference type="InterPro" id="IPR038883">
    <property type="entry name" value="AN11006-like"/>
</dbReference>
<accession>A0A6A6XGC2</accession>
<dbReference type="OrthoDB" id="3786918at2759"/>
<evidence type="ECO:0008006" key="3">
    <source>
        <dbReference type="Google" id="ProtNLM"/>
    </source>
</evidence>
<dbReference type="AlphaFoldDB" id="A0A6A6XGC2"/>
<sequence length="277" mass="32350">MSATIAKASLLTLPAELRLAILSHVLIQPPNVSFKPSNSKTLPHLKGLELDPNYSSSTHLEILLTCRQFQDDFTGLAFRRTTFHITDMFSPFATLLQPLSNHHIQNLRRIVVVAGARQFRDMVHWVKWPFNMEELQLESLTIAMHTSTHWHYPSDFTSDMVGLLRRLQNVKVLRFVLNRANVKGFFKTWYNRLIGLMLKEDHFQRYDAPGAPIKEKTWWIWSYDENARLFELLAQKPKPVMNEADYMEMVKPWVERLVADMETEEEDTDPRARNGWG</sequence>
<proteinExistence type="predicted"/>
<dbReference type="EMBL" id="MU001869">
    <property type="protein sequence ID" value="KAF2795093.1"/>
    <property type="molecule type" value="Genomic_DNA"/>
</dbReference>
<dbReference type="Proteomes" id="UP000799757">
    <property type="component" value="Unassembled WGS sequence"/>
</dbReference>
<reference evidence="1" key="1">
    <citation type="journal article" date="2020" name="Stud. Mycol.">
        <title>101 Dothideomycetes genomes: a test case for predicting lifestyles and emergence of pathogens.</title>
        <authorList>
            <person name="Haridas S."/>
            <person name="Albert R."/>
            <person name="Binder M."/>
            <person name="Bloem J."/>
            <person name="Labutti K."/>
            <person name="Salamov A."/>
            <person name="Andreopoulos B."/>
            <person name="Baker S."/>
            <person name="Barry K."/>
            <person name="Bills G."/>
            <person name="Bluhm B."/>
            <person name="Cannon C."/>
            <person name="Castanera R."/>
            <person name="Culley D."/>
            <person name="Daum C."/>
            <person name="Ezra D."/>
            <person name="Gonzalez J."/>
            <person name="Henrissat B."/>
            <person name="Kuo A."/>
            <person name="Liang C."/>
            <person name="Lipzen A."/>
            <person name="Lutzoni F."/>
            <person name="Magnuson J."/>
            <person name="Mondo S."/>
            <person name="Nolan M."/>
            <person name="Ohm R."/>
            <person name="Pangilinan J."/>
            <person name="Park H.-J."/>
            <person name="Ramirez L."/>
            <person name="Alfaro M."/>
            <person name="Sun H."/>
            <person name="Tritt A."/>
            <person name="Yoshinaga Y."/>
            <person name="Zwiers L.-H."/>
            <person name="Turgeon B."/>
            <person name="Goodwin S."/>
            <person name="Spatafora J."/>
            <person name="Crous P."/>
            <person name="Grigoriev I."/>
        </authorList>
    </citation>
    <scope>NUCLEOTIDE SEQUENCE</scope>
    <source>
        <strain evidence="1">CBS 109.77</strain>
    </source>
</reference>
<evidence type="ECO:0000313" key="2">
    <source>
        <dbReference type="Proteomes" id="UP000799757"/>
    </source>
</evidence>
<dbReference type="PANTHER" id="PTHR42085:SF1">
    <property type="entry name" value="F-BOX DOMAIN-CONTAINING PROTEIN"/>
    <property type="match status" value="1"/>
</dbReference>